<protein>
    <submittedName>
        <fullName evidence="1">TORTIFOLIA1-like protein 1</fullName>
    </submittedName>
</protein>
<gene>
    <name evidence="1" type="ORF">LOK49_LG06G00531</name>
</gene>
<keyword evidence="2" id="KW-1185">Reference proteome</keyword>
<evidence type="ECO:0000313" key="2">
    <source>
        <dbReference type="Proteomes" id="UP001060215"/>
    </source>
</evidence>
<sequence length="95" mass="10603">MLLNYLYESTNDLKTVVKKESLRLLTVLYASYGDSTATHLTKIIAHIVKRLKDFDSGVRDLCRDAIRAFSLQYLKDGGKNGGFWVGGFAVCEAIV</sequence>
<dbReference type="EMBL" id="CM045762">
    <property type="protein sequence ID" value="KAI8010929.1"/>
    <property type="molecule type" value="Genomic_DNA"/>
</dbReference>
<proteinExistence type="predicted"/>
<name>A0ACC0HDW6_9ERIC</name>
<reference evidence="1 2" key="1">
    <citation type="journal article" date="2022" name="Plant J.">
        <title>Chromosome-level genome of Camellia lanceoleosa provides a valuable resource for understanding genome evolution and self-incompatibility.</title>
        <authorList>
            <person name="Gong W."/>
            <person name="Xiao S."/>
            <person name="Wang L."/>
            <person name="Liao Z."/>
            <person name="Chang Y."/>
            <person name="Mo W."/>
            <person name="Hu G."/>
            <person name="Li W."/>
            <person name="Zhao G."/>
            <person name="Zhu H."/>
            <person name="Hu X."/>
            <person name="Ji K."/>
            <person name="Xiang X."/>
            <person name="Song Q."/>
            <person name="Yuan D."/>
            <person name="Jin S."/>
            <person name="Zhang L."/>
        </authorList>
    </citation>
    <scope>NUCLEOTIDE SEQUENCE [LARGE SCALE GENOMIC DNA]</scope>
    <source>
        <strain evidence="1">SQ_2022a</strain>
    </source>
</reference>
<dbReference type="Proteomes" id="UP001060215">
    <property type="component" value="Chromosome 5"/>
</dbReference>
<evidence type="ECO:0000313" key="1">
    <source>
        <dbReference type="EMBL" id="KAI8010929.1"/>
    </source>
</evidence>
<comment type="caution">
    <text evidence="1">The sequence shown here is derived from an EMBL/GenBank/DDBJ whole genome shotgun (WGS) entry which is preliminary data.</text>
</comment>
<accession>A0ACC0HDW6</accession>
<organism evidence="1 2">
    <name type="scientific">Camellia lanceoleosa</name>
    <dbReference type="NCBI Taxonomy" id="1840588"/>
    <lineage>
        <taxon>Eukaryota</taxon>
        <taxon>Viridiplantae</taxon>
        <taxon>Streptophyta</taxon>
        <taxon>Embryophyta</taxon>
        <taxon>Tracheophyta</taxon>
        <taxon>Spermatophyta</taxon>
        <taxon>Magnoliopsida</taxon>
        <taxon>eudicotyledons</taxon>
        <taxon>Gunneridae</taxon>
        <taxon>Pentapetalae</taxon>
        <taxon>asterids</taxon>
        <taxon>Ericales</taxon>
        <taxon>Theaceae</taxon>
        <taxon>Camellia</taxon>
    </lineage>
</organism>